<organism evidence="1 2">
    <name type="scientific">Cohnella luojiensis</name>
    <dbReference type="NCBI Taxonomy" id="652876"/>
    <lineage>
        <taxon>Bacteria</taxon>
        <taxon>Bacillati</taxon>
        <taxon>Bacillota</taxon>
        <taxon>Bacilli</taxon>
        <taxon>Bacillales</taxon>
        <taxon>Paenibacillaceae</taxon>
        <taxon>Cohnella</taxon>
    </lineage>
</organism>
<dbReference type="EMBL" id="SOMN01000040">
    <property type="protein sequence ID" value="TFE22783.1"/>
    <property type="molecule type" value="Genomic_DNA"/>
</dbReference>
<dbReference type="OrthoDB" id="1808132at2"/>
<reference evidence="1 2" key="1">
    <citation type="submission" date="2019-03" db="EMBL/GenBank/DDBJ databases">
        <title>Cohnella endophytica sp. nov., a novel endophytic bacterium isolated from bark of Sonneratia apetala.</title>
        <authorList>
            <person name="Tuo L."/>
        </authorList>
    </citation>
    <scope>NUCLEOTIDE SEQUENCE [LARGE SCALE GENOMIC DNA]</scope>
    <source>
        <strain evidence="1 2">CCTCC AB 208254</strain>
    </source>
</reference>
<evidence type="ECO:0000313" key="2">
    <source>
        <dbReference type="Proteomes" id="UP000297900"/>
    </source>
</evidence>
<dbReference type="AlphaFoldDB" id="A0A4Y8LPD8"/>
<protein>
    <submittedName>
        <fullName evidence="1">Uncharacterized protein</fullName>
    </submittedName>
</protein>
<evidence type="ECO:0000313" key="1">
    <source>
        <dbReference type="EMBL" id="TFE22783.1"/>
    </source>
</evidence>
<accession>A0A4Y8LPD8</accession>
<name>A0A4Y8LPD8_9BACL</name>
<keyword evidence="2" id="KW-1185">Reference proteome</keyword>
<dbReference type="RefSeq" id="WP_135154121.1">
    <property type="nucleotide sequence ID" value="NZ_SOMN01000040.1"/>
</dbReference>
<sequence>MEKVLTEFELFDHIGRMSRTNSVSQVFIPGKGTFTMLLQEEDPLSLNVETALDPRLHEMIQDSRDDYKSGNVLTTKQFLQSISPADFKK</sequence>
<comment type="caution">
    <text evidence="1">The sequence shown here is derived from an EMBL/GenBank/DDBJ whole genome shotgun (WGS) entry which is preliminary data.</text>
</comment>
<dbReference type="Proteomes" id="UP000297900">
    <property type="component" value="Unassembled WGS sequence"/>
</dbReference>
<gene>
    <name evidence="1" type="ORF">E2980_20540</name>
</gene>
<proteinExistence type="predicted"/>